<accession>A0A077M9N5</accession>
<keyword evidence="5" id="KW-1185">Reference proteome</keyword>
<protein>
    <submittedName>
        <fullName evidence="4">Putative 5,10-methylenetetrahydromethanopterin reductase</fullName>
    </submittedName>
</protein>
<dbReference type="OrthoDB" id="5241778at2"/>
<reference evidence="4 5" key="1">
    <citation type="journal article" date="2013" name="ISME J.">
        <title>A metabolic model for members of the genus Tetrasphaera involved in enhanced biological phosphorus removal.</title>
        <authorList>
            <person name="Kristiansen R."/>
            <person name="Nguyen H.T.T."/>
            <person name="Saunders A.M."/>
            <person name="Nielsen J.L."/>
            <person name="Wimmer R."/>
            <person name="Le V.Q."/>
            <person name="McIlroy S.J."/>
            <person name="Petrovski S."/>
            <person name="Seviour R.J."/>
            <person name="Calteau A."/>
            <person name="Nielsen K.L."/>
            <person name="Nielsen P.H."/>
        </authorList>
    </citation>
    <scope>NUCLEOTIDE SEQUENCE [LARGE SCALE GENOMIC DNA]</scope>
    <source>
        <strain evidence="4 5">Ben 74</strain>
    </source>
</reference>
<dbReference type="InterPro" id="IPR011251">
    <property type="entry name" value="Luciferase-like_dom"/>
</dbReference>
<dbReference type="RefSeq" id="WP_048545610.1">
    <property type="nucleotide sequence ID" value="NZ_HF571038.1"/>
</dbReference>
<dbReference type="AlphaFoldDB" id="A0A077M9N5"/>
<dbReference type="InterPro" id="IPR050564">
    <property type="entry name" value="F420-G6PD/mer"/>
</dbReference>
<dbReference type="CDD" id="cd01097">
    <property type="entry name" value="Tetrahydromethanopterin_reductase"/>
    <property type="match status" value="1"/>
</dbReference>
<evidence type="ECO:0000256" key="1">
    <source>
        <dbReference type="ARBA" id="ARBA00023002"/>
    </source>
</evidence>
<dbReference type="GO" id="GO:0016705">
    <property type="term" value="F:oxidoreductase activity, acting on paired donors, with incorporation or reduction of molecular oxygen"/>
    <property type="evidence" value="ECO:0007669"/>
    <property type="project" value="InterPro"/>
</dbReference>
<proteinExistence type="predicted"/>
<feature type="compositionally biased region" description="Pro residues" evidence="2">
    <location>
        <begin position="199"/>
        <end position="213"/>
    </location>
</feature>
<dbReference type="PANTHER" id="PTHR43244:SF1">
    <property type="entry name" value="5,10-METHYLENETETRAHYDROMETHANOPTERIN REDUCTASE"/>
    <property type="match status" value="1"/>
</dbReference>
<evidence type="ECO:0000256" key="2">
    <source>
        <dbReference type="SAM" id="MobiDB-lite"/>
    </source>
</evidence>
<keyword evidence="1" id="KW-0560">Oxidoreductase</keyword>
<gene>
    <name evidence="4" type="ORF">BN13_370020</name>
</gene>
<feature type="region of interest" description="Disordered" evidence="2">
    <location>
        <begin position="195"/>
        <end position="218"/>
    </location>
</feature>
<evidence type="ECO:0000313" key="5">
    <source>
        <dbReference type="Proteomes" id="UP000035720"/>
    </source>
</evidence>
<dbReference type="Proteomes" id="UP000035720">
    <property type="component" value="Unassembled WGS sequence"/>
</dbReference>
<evidence type="ECO:0000313" key="4">
    <source>
        <dbReference type="EMBL" id="CCI53349.1"/>
    </source>
</evidence>
<dbReference type="Pfam" id="PF00296">
    <property type="entry name" value="Bac_luciferase"/>
    <property type="match status" value="1"/>
</dbReference>
<sequence>MVTVGLIFPPDQPPEHLLEVARAAELAGIPELWLWEDCFAESGIACAATVLAATTRLRVGIGLMPVPLRNVALTPMEIATLARLFPGRLLPGIGHGVLDWMGQAGVRAESPLTLLREYGTALRDLLDGAEVTTAGRYVQLDRVALRHPPTERVPLWLGGAGPKTIALAAEIGDGLVFDGGVAKLPAALELAQESYAARPQPPSPQEPPSPQGPSPGGLDVVSFLSVPITTGPAELAQRAREMAAAGATRIPVCAVSAAGPPDSSPALVDFAEVVGAAAALLNA</sequence>
<name>A0A077M9N5_9MICO</name>
<comment type="caution">
    <text evidence="4">The sequence shown here is derived from an EMBL/GenBank/DDBJ whole genome shotgun (WGS) entry which is preliminary data.</text>
</comment>
<dbReference type="InterPro" id="IPR036661">
    <property type="entry name" value="Luciferase-like_sf"/>
</dbReference>
<dbReference type="SUPFAM" id="SSF51679">
    <property type="entry name" value="Bacterial luciferase-like"/>
    <property type="match status" value="1"/>
</dbReference>
<organism evidence="4 5">
    <name type="scientific">Nostocoides jenkinsii Ben 74</name>
    <dbReference type="NCBI Taxonomy" id="1193518"/>
    <lineage>
        <taxon>Bacteria</taxon>
        <taxon>Bacillati</taxon>
        <taxon>Actinomycetota</taxon>
        <taxon>Actinomycetes</taxon>
        <taxon>Micrococcales</taxon>
        <taxon>Intrasporangiaceae</taxon>
        <taxon>Nostocoides</taxon>
    </lineage>
</organism>
<dbReference type="STRING" id="1193518.BN13_370020"/>
<dbReference type="PANTHER" id="PTHR43244">
    <property type="match status" value="1"/>
</dbReference>
<dbReference type="Gene3D" id="3.20.20.30">
    <property type="entry name" value="Luciferase-like domain"/>
    <property type="match status" value="1"/>
</dbReference>
<evidence type="ECO:0000259" key="3">
    <source>
        <dbReference type="Pfam" id="PF00296"/>
    </source>
</evidence>
<dbReference type="EMBL" id="CAJC01000147">
    <property type="protein sequence ID" value="CCI53349.1"/>
    <property type="molecule type" value="Genomic_DNA"/>
</dbReference>
<feature type="domain" description="Luciferase-like" evidence="3">
    <location>
        <begin position="12"/>
        <end position="245"/>
    </location>
</feature>